<dbReference type="Pfam" id="PF11213">
    <property type="entry name" value="DUF3006"/>
    <property type="match status" value="1"/>
</dbReference>
<dbReference type="EMBL" id="QOHO01000016">
    <property type="protein sequence ID" value="RFZ79928.1"/>
    <property type="molecule type" value="Genomic_DNA"/>
</dbReference>
<evidence type="ECO:0000313" key="1">
    <source>
        <dbReference type="EMBL" id="GLB32998.1"/>
    </source>
</evidence>
<evidence type="ECO:0000313" key="4">
    <source>
        <dbReference type="Proteomes" id="UP001419084"/>
    </source>
</evidence>
<organism evidence="2 3">
    <name type="scientific">Lacrimispora amygdalina</name>
    <dbReference type="NCBI Taxonomy" id="253257"/>
    <lineage>
        <taxon>Bacteria</taxon>
        <taxon>Bacillati</taxon>
        <taxon>Bacillota</taxon>
        <taxon>Clostridia</taxon>
        <taxon>Lachnospirales</taxon>
        <taxon>Lachnospiraceae</taxon>
        <taxon>Lacrimispora</taxon>
    </lineage>
</organism>
<dbReference type="RefSeq" id="WP_117416025.1">
    <property type="nucleotide sequence ID" value="NZ_BRPJ01000101.1"/>
</dbReference>
<dbReference type="EMBL" id="BRPJ01000101">
    <property type="protein sequence ID" value="GLB32998.1"/>
    <property type="molecule type" value="Genomic_DNA"/>
</dbReference>
<comment type="caution">
    <text evidence="2">The sequence shown here is derived from an EMBL/GenBank/DDBJ whole genome shotgun (WGS) entry which is preliminary data.</text>
</comment>
<dbReference type="OrthoDB" id="164847at2"/>
<proteinExistence type="predicted"/>
<gene>
    <name evidence="2" type="ORF">DS742_05580</name>
    <name evidence="1" type="ORF">LAD12857_49210</name>
</gene>
<evidence type="ECO:0000313" key="3">
    <source>
        <dbReference type="Proteomes" id="UP000260680"/>
    </source>
</evidence>
<name>A0A3E2NFY1_9FIRM</name>
<protein>
    <submittedName>
        <fullName evidence="2">DUF3006 domain-containing protein</fullName>
    </submittedName>
</protein>
<reference evidence="2 3" key="1">
    <citation type="submission" date="2018-07" db="EMBL/GenBank/DDBJ databases">
        <title>New species, Clostridium PI-S10-A1B.</title>
        <authorList>
            <person name="Krishna G."/>
            <person name="Summeta K."/>
            <person name="Shikha S."/>
            <person name="Prabhu P.B."/>
            <person name="Suresh K."/>
        </authorList>
    </citation>
    <scope>NUCLEOTIDE SEQUENCE [LARGE SCALE GENOMIC DNA]</scope>
    <source>
        <strain evidence="2 3">PI-S10-A1B</strain>
    </source>
</reference>
<dbReference type="AlphaFoldDB" id="A0A3E2NFY1"/>
<dbReference type="Proteomes" id="UP000260680">
    <property type="component" value="Unassembled WGS sequence"/>
</dbReference>
<keyword evidence="4" id="KW-1185">Reference proteome</keyword>
<evidence type="ECO:0000313" key="2">
    <source>
        <dbReference type="EMBL" id="RFZ79928.1"/>
    </source>
</evidence>
<sequence>MQYIIDRIEQDVVICEEESGSKIKLSLQEIPKDAREGDVLLNTNGAFRIDEEETKRRRQKMREKLNRLIK</sequence>
<dbReference type="InterPro" id="IPR021377">
    <property type="entry name" value="DUF3006"/>
</dbReference>
<accession>A0A3E2NFY1</accession>
<reference evidence="1 4" key="2">
    <citation type="journal article" date="2024" name="Int. J. Syst. Evol. Microbiol.">
        <title>Lacrimispora brassicae sp. nov. isolated from fermented cabbage, and proposal of Clostridium indicum Gundawar et al. 2019 and Clostridium methoxybenzovorans Mechichi et al. 1999 as heterotypic synonyms of Lacrimispora amygdalina (Parshina et al. 2003) Haas and Blanchard 2020 and Lacrimispora indolis (McClung and McCoy 1957) Haas and Blanchard 2020, respectively.</title>
        <authorList>
            <person name="Kobayashi H."/>
            <person name="Tanizawa Y."/>
            <person name="Sakamoto M."/>
            <person name="Ohkuma M."/>
            <person name="Tohno M."/>
        </authorList>
    </citation>
    <scope>NUCLEOTIDE SEQUENCE [LARGE SCALE GENOMIC DNA]</scope>
    <source>
        <strain evidence="1 4">DSM 12857</strain>
    </source>
</reference>
<dbReference type="Proteomes" id="UP001419084">
    <property type="component" value="Unassembled WGS sequence"/>
</dbReference>